<proteinExistence type="predicted"/>
<evidence type="ECO:0000256" key="1">
    <source>
        <dbReference type="SAM" id="MobiDB-lite"/>
    </source>
</evidence>
<keyword evidence="4" id="KW-1185">Reference proteome</keyword>
<dbReference type="InterPro" id="IPR029063">
    <property type="entry name" value="SAM-dependent_MTases_sf"/>
</dbReference>
<feature type="compositionally biased region" description="Low complexity" evidence="1">
    <location>
        <begin position="163"/>
        <end position="204"/>
    </location>
</feature>
<dbReference type="PANTHER" id="PTHR43591:SF24">
    <property type="entry name" value="2-METHOXY-6-POLYPRENYL-1,4-BENZOQUINOL METHYLASE, MITOCHONDRIAL"/>
    <property type="match status" value="1"/>
</dbReference>
<dbReference type="InterPro" id="IPR013216">
    <property type="entry name" value="Methyltransf_11"/>
</dbReference>
<feature type="compositionally biased region" description="Polar residues" evidence="1">
    <location>
        <begin position="1"/>
        <end position="22"/>
    </location>
</feature>
<feature type="compositionally biased region" description="Low complexity" evidence="1">
    <location>
        <begin position="76"/>
        <end position="94"/>
    </location>
</feature>
<feature type="compositionally biased region" description="Polar residues" evidence="1">
    <location>
        <begin position="205"/>
        <end position="214"/>
    </location>
</feature>
<dbReference type="SUPFAM" id="SSF53335">
    <property type="entry name" value="S-adenosyl-L-methionine-dependent methyltransferases"/>
    <property type="match status" value="1"/>
</dbReference>
<feature type="compositionally biased region" description="Polar residues" evidence="1">
    <location>
        <begin position="292"/>
        <end position="302"/>
    </location>
</feature>
<feature type="compositionally biased region" description="Low complexity" evidence="1">
    <location>
        <begin position="281"/>
        <end position="290"/>
    </location>
</feature>
<dbReference type="Gene3D" id="3.40.50.150">
    <property type="entry name" value="Vaccinia Virus protein VP39"/>
    <property type="match status" value="1"/>
</dbReference>
<evidence type="ECO:0000259" key="2">
    <source>
        <dbReference type="Pfam" id="PF08241"/>
    </source>
</evidence>
<sequence>MGAKPSTLNRVLSRSTTDSGTSSHREKDFYRHQYRNNISDPISSFPINTPIQQQPLDRSVSQHSSDAPEGATTQPSSVISSKSNLSSFLSSLRNSKSKEPVSQNNSSSQINVSSTLISNDRREVEPDHHLEDLREQKLQKKKNKLQQKIQEQAKKQQRKQHQYQHQQQQQQLQQQQQQKPVSPYQQHSADSTVTTLVTPSSSPSMHSLTLTSSRRVVDPLDDRHASSPSLSTSVAQSTDDPVASSTSGGSLSFFSAKLRRGSTKGDREMTRSPTQPPPSPSFATFASALSISGATESSLAQSPNPPGTALLPSSSSSTSTSSSNGKSSKRNFIRGKAGFAWLEKRLTPSATDQEAEKNLSDSNWAYQQGQLNEMEIEAAKGYVDRITDQHYLMKDVFGGNYHAPMDLAFKRVFENGCGAGDWSLDMASEMPETDFVGGPQIMFTTSNQEKNTPILRPRGLLGADQSQQGSSPSAPTTSPSPSANSGTATGSSIPASSSSASTSSASPANNNIRPNIKPRNCAFNPDVPLNRLPFPNEQFDFVYQRRQSVVLMSTEWQRTILELFRILKRGGWVQIVEPDLFLRGGGELCQLAGEYCVGIFEAMGRNPNVIHEMPHLLEAAGFVNISVKVFSIPLGWGGVVGQAMLVNQKGFVRELEPIYVRQGHGDSDEYRELTKSIFDEAVAQKAYINYHVVVGQKPASASERLLHQQMQKQKEEEQRMMEQK</sequence>
<feature type="compositionally biased region" description="Low complexity" evidence="1">
    <location>
        <begin position="101"/>
        <end position="114"/>
    </location>
</feature>
<feature type="compositionally biased region" description="Polar residues" evidence="1">
    <location>
        <begin position="226"/>
        <end position="239"/>
    </location>
</feature>
<dbReference type="AlphaFoldDB" id="A0A9P5VIT0"/>
<evidence type="ECO:0000313" key="3">
    <source>
        <dbReference type="EMBL" id="KAF9326414.1"/>
    </source>
</evidence>
<feature type="compositionally biased region" description="Polar residues" evidence="1">
    <location>
        <begin position="35"/>
        <end position="75"/>
    </location>
</feature>
<evidence type="ECO:0000313" key="4">
    <source>
        <dbReference type="Proteomes" id="UP000696485"/>
    </source>
</evidence>
<feature type="region of interest" description="Disordered" evidence="1">
    <location>
        <begin position="1"/>
        <end position="330"/>
    </location>
</feature>
<dbReference type="GO" id="GO:0008757">
    <property type="term" value="F:S-adenosylmethionine-dependent methyltransferase activity"/>
    <property type="evidence" value="ECO:0007669"/>
    <property type="project" value="InterPro"/>
</dbReference>
<feature type="domain" description="Methyltransferase type 11" evidence="2">
    <location>
        <begin position="529"/>
        <end position="573"/>
    </location>
</feature>
<reference evidence="3" key="1">
    <citation type="journal article" date="2020" name="Fungal Divers.">
        <title>Resolving the Mortierellaceae phylogeny through synthesis of multi-gene phylogenetics and phylogenomics.</title>
        <authorList>
            <person name="Vandepol N."/>
            <person name="Liber J."/>
            <person name="Desiro A."/>
            <person name="Na H."/>
            <person name="Kennedy M."/>
            <person name="Barry K."/>
            <person name="Grigoriev I.V."/>
            <person name="Miller A.N."/>
            <person name="O'Donnell K."/>
            <person name="Stajich J.E."/>
            <person name="Bonito G."/>
        </authorList>
    </citation>
    <scope>NUCLEOTIDE SEQUENCE</scope>
    <source>
        <strain evidence="3">NVP1</strain>
    </source>
</reference>
<feature type="region of interest" description="Disordered" evidence="1">
    <location>
        <begin position="443"/>
        <end position="519"/>
    </location>
</feature>
<feature type="compositionally biased region" description="Basic and acidic residues" evidence="1">
    <location>
        <begin position="119"/>
        <end position="138"/>
    </location>
</feature>
<feature type="compositionally biased region" description="Low complexity" evidence="1">
    <location>
        <begin position="462"/>
        <end position="519"/>
    </location>
</feature>
<gene>
    <name evidence="3" type="ORF">BG006_010150</name>
</gene>
<dbReference type="Proteomes" id="UP000696485">
    <property type="component" value="Unassembled WGS sequence"/>
</dbReference>
<name>A0A9P5VIT0_9FUNG</name>
<protein>
    <recommendedName>
        <fullName evidence="2">Methyltransferase type 11 domain-containing protein</fullName>
    </recommendedName>
</protein>
<dbReference type="Pfam" id="PF08241">
    <property type="entry name" value="Methyltransf_11"/>
    <property type="match status" value="1"/>
</dbReference>
<accession>A0A9P5VIT0</accession>
<feature type="non-terminal residue" evidence="3">
    <location>
        <position position="1"/>
    </location>
</feature>
<comment type="caution">
    <text evidence="3">The sequence shown here is derived from an EMBL/GenBank/DDBJ whole genome shotgun (WGS) entry which is preliminary data.</text>
</comment>
<organism evidence="3 4">
    <name type="scientific">Podila minutissima</name>
    <dbReference type="NCBI Taxonomy" id="64525"/>
    <lineage>
        <taxon>Eukaryota</taxon>
        <taxon>Fungi</taxon>
        <taxon>Fungi incertae sedis</taxon>
        <taxon>Mucoromycota</taxon>
        <taxon>Mortierellomycotina</taxon>
        <taxon>Mortierellomycetes</taxon>
        <taxon>Mortierellales</taxon>
        <taxon>Mortierellaceae</taxon>
        <taxon>Podila</taxon>
    </lineage>
</organism>
<dbReference type="PANTHER" id="PTHR43591">
    <property type="entry name" value="METHYLTRANSFERASE"/>
    <property type="match status" value="1"/>
</dbReference>
<feature type="compositionally biased region" description="Basic and acidic residues" evidence="1">
    <location>
        <begin position="215"/>
        <end position="225"/>
    </location>
</feature>
<feature type="compositionally biased region" description="Low complexity" evidence="1">
    <location>
        <begin position="313"/>
        <end position="326"/>
    </location>
</feature>
<feature type="compositionally biased region" description="Low complexity" evidence="1">
    <location>
        <begin position="244"/>
        <end position="255"/>
    </location>
</feature>
<dbReference type="EMBL" id="JAAAUY010000786">
    <property type="protein sequence ID" value="KAF9326414.1"/>
    <property type="molecule type" value="Genomic_DNA"/>
</dbReference>